<gene>
    <name evidence="5" type="ORF">CISIN_1g043938mg</name>
</gene>
<evidence type="ECO:0000256" key="3">
    <source>
        <dbReference type="ARBA" id="ARBA00023136"/>
    </source>
</evidence>
<keyword evidence="1 4" id="KW-0812">Transmembrane</keyword>
<dbReference type="STRING" id="2711.A0A067EHF0"/>
<keyword evidence="3 4" id="KW-0472">Membrane</keyword>
<dbReference type="EMBL" id="KK785075">
    <property type="protein sequence ID" value="KDO50617.1"/>
    <property type="molecule type" value="Genomic_DNA"/>
</dbReference>
<dbReference type="PANTHER" id="PTHR31218">
    <property type="entry name" value="WAT1-RELATED PROTEIN"/>
    <property type="match status" value="1"/>
</dbReference>
<sequence>MKIIDNQFCKLLKLQGLKPVMVMVIVQTSYAGMNILNKLAADDGMNLAVLVAYRLLSAAAFVLPLAFFFERNNRPKLTSMVLVQAFSLWLIWWFLGSKFISEEHSLNICNICRALPNLILNSNSSINYFNLRL</sequence>
<feature type="transmembrane region" description="Helical" evidence="4">
    <location>
        <begin position="81"/>
        <end position="100"/>
    </location>
</feature>
<dbReference type="InterPro" id="IPR030184">
    <property type="entry name" value="WAT1-related"/>
</dbReference>
<proteinExistence type="predicted"/>
<feature type="transmembrane region" description="Helical" evidence="4">
    <location>
        <begin position="47"/>
        <end position="69"/>
    </location>
</feature>
<evidence type="ECO:0000313" key="6">
    <source>
        <dbReference type="Proteomes" id="UP000027120"/>
    </source>
</evidence>
<keyword evidence="2 4" id="KW-1133">Transmembrane helix</keyword>
<dbReference type="GO" id="GO:0022857">
    <property type="term" value="F:transmembrane transporter activity"/>
    <property type="evidence" value="ECO:0007669"/>
    <property type="project" value="InterPro"/>
</dbReference>
<dbReference type="AlphaFoldDB" id="A0A067EHF0"/>
<evidence type="ECO:0000256" key="4">
    <source>
        <dbReference type="SAM" id="Phobius"/>
    </source>
</evidence>
<dbReference type="Proteomes" id="UP000027120">
    <property type="component" value="Unassembled WGS sequence"/>
</dbReference>
<reference evidence="5 6" key="1">
    <citation type="submission" date="2014-04" db="EMBL/GenBank/DDBJ databases">
        <authorList>
            <consortium name="International Citrus Genome Consortium"/>
            <person name="Gmitter F."/>
            <person name="Chen C."/>
            <person name="Farmerie W."/>
            <person name="Harkins T."/>
            <person name="Desany B."/>
            <person name="Mohiuddin M."/>
            <person name="Kodira C."/>
            <person name="Borodovsky M."/>
            <person name="Lomsadze A."/>
            <person name="Burns P."/>
            <person name="Jenkins J."/>
            <person name="Prochnik S."/>
            <person name="Shu S."/>
            <person name="Chapman J."/>
            <person name="Pitluck S."/>
            <person name="Schmutz J."/>
            <person name="Rokhsar D."/>
        </authorList>
    </citation>
    <scope>NUCLEOTIDE SEQUENCE</scope>
</reference>
<name>A0A067EHF0_CITSI</name>
<keyword evidence="6" id="KW-1185">Reference proteome</keyword>
<evidence type="ECO:0000256" key="2">
    <source>
        <dbReference type="ARBA" id="ARBA00022989"/>
    </source>
</evidence>
<protein>
    <recommendedName>
        <fullName evidence="7">WAT1-related protein</fullName>
    </recommendedName>
</protein>
<dbReference type="GO" id="GO:0016020">
    <property type="term" value="C:membrane"/>
    <property type="evidence" value="ECO:0007669"/>
    <property type="project" value="InterPro"/>
</dbReference>
<evidence type="ECO:0000313" key="5">
    <source>
        <dbReference type="EMBL" id="KDO50617.1"/>
    </source>
</evidence>
<evidence type="ECO:0008006" key="7">
    <source>
        <dbReference type="Google" id="ProtNLM"/>
    </source>
</evidence>
<evidence type="ECO:0000256" key="1">
    <source>
        <dbReference type="ARBA" id="ARBA00022692"/>
    </source>
</evidence>
<organism evidence="5 6">
    <name type="scientific">Citrus sinensis</name>
    <name type="common">Sweet orange</name>
    <name type="synonym">Citrus aurantium var. sinensis</name>
    <dbReference type="NCBI Taxonomy" id="2711"/>
    <lineage>
        <taxon>Eukaryota</taxon>
        <taxon>Viridiplantae</taxon>
        <taxon>Streptophyta</taxon>
        <taxon>Embryophyta</taxon>
        <taxon>Tracheophyta</taxon>
        <taxon>Spermatophyta</taxon>
        <taxon>Magnoliopsida</taxon>
        <taxon>eudicotyledons</taxon>
        <taxon>Gunneridae</taxon>
        <taxon>Pentapetalae</taxon>
        <taxon>rosids</taxon>
        <taxon>malvids</taxon>
        <taxon>Sapindales</taxon>
        <taxon>Rutaceae</taxon>
        <taxon>Aurantioideae</taxon>
        <taxon>Citrus</taxon>
    </lineage>
</organism>
<accession>A0A067EHF0</accession>